<dbReference type="EMBL" id="JALKII010000002">
    <property type="protein sequence ID" value="MCK0536750.1"/>
    <property type="molecule type" value="Genomic_DNA"/>
</dbReference>
<comment type="caution">
    <text evidence="1">The sequence shown here is derived from an EMBL/GenBank/DDBJ whole genome shotgun (WGS) entry which is preliminary data.</text>
</comment>
<dbReference type="RefSeq" id="WP_246948445.1">
    <property type="nucleotide sequence ID" value="NZ_JALKII010000002.1"/>
</dbReference>
<protein>
    <submittedName>
        <fullName evidence="1">Uncharacterized protein</fullName>
    </submittedName>
</protein>
<reference evidence="1" key="1">
    <citation type="submission" date="2022-04" db="EMBL/GenBank/DDBJ databases">
        <title>Alcanivorax sp. CY1518 draft genome sequence.</title>
        <authorList>
            <person name="Zhao G."/>
            <person name="An M."/>
        </authorList>
    </citation>
    <scope>NUCLEOTIDE SEQUENCE</scope>
    <source>
        <strain evidence="1">CY1518</strain>
    </source>
</reference>
<evidence type="ECO:0000313" key="2">
    <source>
        <dbReference type="Proteomes" id="UP001165524"/>
    </source>
</evidence>
<evidence type="ECO:0000313" key="1">
    <source>
        <dbReference type="EMBL" id="MCK0536750.1"/>
    </source>
</evidence>
<gene>
    <name evidence="1" type="ORF">MU846_03435</name>
</gene>
<dbReference type="Proteomes" id="UP001165524">
    <property type="component" value="Unassembled WGS sequence"/>
</dbReference>
<accession>A0ABT0E4K2</accession>
<sequence length="94" mass="10726">MNLLESPAQLAESHLKKYWMIYAHCRATGHTLKIWDCKELSLFAGSRGRTLPISRLYVVVESLDRAGLRPLLAQLEALDPFQQRRLCIDPGHPL</sequence>
<organism evidence="1 2">
    <name type="scientific">Alcanivorax quisquiliarum</name>
    <dbReference type="NCBI Taxonomy" id="2933565"/>
    <lineage>
        <taxon>Bacteria</taxon>
        <taxon>Pseudomonadati</taxon>
        <taxon>Pseudomonadota</taxon>
        <taxon>Gammaproteobacteria</taxon>
        <taxon>Oceanospirillales</taxon>
        <taxon>Alcanivoracaceae</taxon>
        <taxon>Alcanivorax</taxon>
    </lineage>
</organism>
<proteinExistence type="predicted"/>
<keyword evidence="2" id="KW-1185">Reference proteome</keyword>
<name>A0ABT0E4K2_9GAMM</name>